<name>A0A6N8JL18_9BACT</name>
<proteinExistence type="predicted"/>
<evidence type="ECO:0000313" key="3">
    <source>
        <dbReference type="Proteomes" id="UP000468388"/>
    </source>
</evidence>
<feature type="compositionally biased region" description="Basic and acidic residues" evidence="1">
    <location>
        <begin position="652"/>
        <end position="665"/>
    </location>
</feature>
<reference evidence="2 3" key="1">
    <citation type="submission" date="2019-12" db="EMBL/GenBank/DDBJ databases">
        <title>The draft genomic sequence of strain Chitinophaga oryziterrae JCM 16595.</title>
        <authorList>
            <person name="Zhang X."/>
        </authorList>
    </citation>
    <scope>NUCLEOTIDE SEQUENCE [LARGE SCALE GENOMIC DNA]</scope>
    <source>
        <strain evidence="2 3">JCM 16595</strain>
    </source>
</reference>
<comment type="caution">
    <text evidence="2">The sequence shown here is derived from an EMBL/GenBank/DDBJ whole genome shotgun (WGS) entry which is preliminary data.</text>
</comment>
<evidence type="ECO:0008006" key="4">
    <source>
        <dbReference type="Google" id="ProtNLM"/>
    </source>
</evidence>
<evidence type="ECO:0000256" key="1">
    <source>
        <dbReference type="SAM" id="MobiDB-lite"/>
    </source>
</evidence>
<keyword evidence="3" id="KW-1185">Reference proteome</keyword>
<feature type="region of interest" description="Disordered" evidence="1">
    <location>
        <begin position="649"/>
        <end position="672"/>
    </location>
</feature>
<accession>A0A6N8JL18</accession>
<dbReference type="EMBL" id="WRXO01000013">
    <property type="protein sequence ID" value="MVT44862.1"/>
    <property type="molecule type" value="Genomic_DNA"/>
</dbReference>
<dbReference type="AlphaFoldDB" id="A0A6N8JL18"/>
<gene>
    <name evidence="2" type="ORF">GO495_29995</name>
</gene>
<protein>
    <recommendedName>
        <fullName evidence="4">RHS repeat-associated core domain-containing protein</fullName>
    </recommendedName>
</protein>
<dbReference type="Proteomes" id="UP000468388">
    <property type="component" value="Unassembled WGS sequence"/>
</dbReference>
<evidence type="ECO:0000313" key="2">
    <source>
        <dbReference type="EMBL" id="MVT44862.1"/>
    </source>
</evidence>
<dbReference type="RefSeq" id="WP_157303650.1">
    <property type="nucleotide sequence ID" value="NZ_BAAAZB010000005.1"/>
</dbReference>
<dbReference type="OrthoDB" id="1041391at2"/>
<sequence>MRIRLLAFIVFLLWVPLSLSGQVIEQSKLYYRSALHEMENMLSGKQPLSYERAIFLTENAWWNNQLSYVDFQGVISRDTAIIRTIIAQTRGQQEQIQPSNFLDALKEHSNKGKGYYEKALTNAAIFSYMTDTLYFVDTNKIFYHLPFSYATNDPLGSTDWTNTQATNLLDNGQGNCFAFVSLFKIFSERLNSDASVCTAPGHIYISHADDKGIPYNVEIANKAFPGTGTLSTLTHTTQDAIKNNISLRELDLKQTIALCLVYLAKGFEHKFNTVDDSFMMDCAELTLKYDSLSLNAMLCKSEILETRIINSGKSVEQLQSDQTFKVYQQLINRLYTLGYREMPLKMKNMLIKGWTIDTVAQPVANFNGEPTTRYASLSWGLFDEQIGTKPVERYGRGLFNTKQHKIIAFASGQTLDNNYNFDPVVFAWNIDPMAHKYPHASPYNFVENNPISRIDPDGADWILSTGNKVYWYGGKYGDKSNLLSVFKATSGMDKTQKITTMPNGTKIKETMSTQQAKYQKYPQVGPTPEGKYKINLKPDPDRIAEADLKTADLKRSPDGGIEKIPKYVPNPNKPGFGWEYSDWGENRARLEPVNVTGATPQDRDLNSFYFHDSQKGYSHGCTECETGLFDKLKEYRSEGNQVIEVKIQYPTPEHKTNGGTKKETTKTATNGN</sequence>
<organism evidence="2 3">
    <name type="scientific">Chitinophaga oryziterrae</name>
    <dbReference type="NCBI Taxonomy" id="1031224"/>
    <lineage>
        <taxon>Bacteria</taxon>
        <taxon>Pseudomonadati</taxon>
        <taxon>Bacteroidota</taxon>
        <taxon>Chitinophagia</taxon>
        <taxon>Chitinophagales</taxon>
        <taxon>Chitinophagaceae</taxon>
        <taxon>Chitinophaga</taxon>
    </lineage>
</organism>